<dbReference type="AlphaFoldDB" id="A0A9W8YKM1"/>
<dbReference type="PANTHER" id="PTHR47663">
    <property type="entry name" value="XYLANOLYTIC TRANSCRIPTIONAL ACTIVATOR XLNR-RELATED"/>
    <property type="match status" value="1"/>
</dbReference>
<keyword evidence="5" id="KW-0472">Membrane</keyword>
<organism evidence="6 7">
    <name type="scientific">Gnomoniopsis smithogilvyi</name>
    <dbReference type="NCBI Taxonomy" id="1191159"/>
    <lineage>
        <taxon>Eukaryota</taxon>
        <taxon>Fungi</taxon>
        <taxon>Dikarya</taxon>
        <taxon>Ascomycota</taxon>
        <taxon>Pezizomycotina</taxon>
        <taxon>Sordariomycetes</taxon>
        <taxon>Sordariomycetidae</taxon>
        <taxon>Diaporthales</taxon>
        <taxon>Gnomoniaceae</taxon>
        <taxon>Gnomoniopsis</taxon>
    </lineage>
</organism>
<reference evidence="6" key="1">
    <citation type="submission" date="2022-10" db="EMBL/GenBank/DDBJ databases">
        <title>Tapping the CABI collections for fungal endophytes: first genome assemblies for Collariella, Neodidymelliopsis, Ascochyta clinopodiicola, Didymella pomorum, Didymosphaeria variabile, Neocosmospora piperis and Neocucurbitaria cava.</title>
        <authorList>
            <person name="Hill R."/>
        </authorList>
    </citation>
    <scope>NUCLEOTIDE SEQUENCE</scope>
    <source>
        <strain evidence="6">IMI 355082</strain>
    </source>
</reference>
<proteinExistence type="predicted"/>
<evidence type="ECO:0000256" key="3">
    <source>
        <dbReference type="ARBA" id="ARBA00023125"/>
    </source>
</evidence>
<dbReference type="PANTHER" id="PTHR47663:SF1">
    <property type="entry name" value="XYLANOLYTIC TRANSCRIPTIONAL ACTIVATOR XLNR-RELATED"/>
    <property type="match status" value="1"/>
</dbReference>
<keyword evidence="4" id="KW-0804">Transcription</keyword>
<name>A0A9W8YKM1_9PEZI</name>
<evidence type="ECO:0000256" key="4">
    <source>
        <dbReference type="ARBA" id="ARBA00023163"/>
    </source>
</evidence>
<dbReference type="InterPro" id="IPR051439">
    <property type="entry name" value="XlnR/Xlr1"/>
</dbReference>
<dbReference type="Proteomes" id="UP001140453">
    <property type="component" value="Unassembled WGS sequence"/>
</dbReference>
<evidence type="ECO:0000256" key="1">
    <source>
        <dbReference type="ARBA" id="ARBA00022833"/>
    </source>
</evidence>
<protein>
    <submittedName>
        <fullName evidence="6">Uncharacterized protein</fullName>
    </submittedName>
</protein>
<sequence length="249" mass="28161">MAILGDIIIVHHRRFHPRLGMVDDTQAVGIISDLLATCEASIAKLRREIDGPDESGLPQFGPHLRTLLMPTDCKRARDRSRLQLVTAYSTHILHVLHVLLHGKWDAISMLDDDDDWITSRRFNECASHAIAASQAVSSILEFDPELTFMPYLFGIYLLHGSFILLLFADRMPQVGANQSVELACETIVRAHEVCVVTLSTEFQKNFRKVLRSTLYSVRGSSPTEWEEHKARRRALSLYRWTKGAKGLAL</sequence>
<evidence type="ECO:0000313" key="6">
    <source>
        <dbReference type="EMBL" id="KAJ4386281.1"/>
    </source>
</evidence>
<evidence type="ECO:0000256" key="5">
    <source>
        <dbReference type="SAM" id="Phobius"/>
    </source>
</evidence>
<gene>
    <name evidence="6" type="ORF">N0V93_009174</name>
</gene>
<dbReference type="EMBL" id="JAPEVB010000006">
    <property type="protein sequence ID" value="KAJ4386281.1"/>
    <property type="molecule type" value="Genomic_DNA"/>
</dbReference>
<keyword evidence="1" id="KW-0862">Zinc</keyword>
<evidence type="ECO:0000256" key="2">
    <source>
        <dbReference type="ARBA" id="ARBA00023015"/>
    </source>
</evidence>
<accession>A0A9W8YKM1</accession>
<comment type="caution">
    <text evidence="6">The sequence shown here is derived from an EMBL/GenBank/DDBJ whole genome shotgun (WGS) entry which is preliminary data.</text>
</comment>
<keyword evidence="5" id="KW-0812">Transmembrane</keyword>
<dbReference type="OrthoDB" id="5365785at2759"/>
<keyword evidence="5" id="KW-1133">Transmembrane helix</keyword>
<keyword evidence="3" id="KW-0238">DNA-binding</keyword>
<dbReference type="GO" id="GO:0003677">
    <property type="term" value="F:DNA binding"/>
    <property type="evidence" value="ECO:0007669"/>
    <property type="project" value="UniProtKB-KW"/>
</dbReference>
<feature type="transmembrane region" description="Helical" evidence="5">
    <location>
        <begin position="148"/>
        <end position="168"/>
    </location>
</feature>
<keyword evidence="2" id="KW-0805">Transcription regulation</keyword>
<evidence type="ECO:0000313" key="7">
    <source>
        <dbReference type="Proteomes" id="UP001140453"/>
    </source>
</evidence>
<keyword evidence="7" id="KW-1185">Reference proteome</keyword>